<dbReference type="Pfam" id="PF00072">
    <property type="entry name" value="Response_reg"/>
    <property type="match status" value="1"/>
</dbReference>
<dbReference type="InterPro" id="IPR011006">
    <property type="entry name" value="CheY-like_superfamily"/>
</dbReference>
<evidence type="ECO:0000259" key="5">
    <source>
        <dbReference type="PROSITE" id="PS50851"/>
    </source>
</evidence>
<dbReference type="Pfam" id="PF01584">
    <property type="entry name" value="CheW"/>
    <property type="match status" value="1"/>
</dbReference>
<evidence type="ECO:0000256" key="3">
    <source>
        <dbReference type="PROSITE-ProRule" id="PRU00169"/>
    </source>
</evidence>
<dbReference type="InterPro" id="IPR024181">
    <property type="entry name" value="Chemotax_regulator_CheV"/>
</dbReference>
<dbReference type="HOGENOM" id="CLU_048995_0_1_9"/>
<dbReference type="eggNOG" id="COG0835">
    <property type="taxonomic scope" value="Bacteria"/>
</dbReference>
<evidence type="ECO:0000313" key="7">
    <source>
        <dbReference type="Proteomes" id="UP000009234"/>
    </source>
</evidence>
<dbReference type="RefSeq" id="WP_013841624.1">
    <property type="nucleotide sequence ID" value="NC_015589.1"/>
</dbReference>
<dbReference type="SMART" id="SM00260">
    <property type="entry name" value="CheW"/>
    <property type="match status" value="1"/>
</dbReference>
<accession>F6DRU6</accession>
<keyword evidence="3" id="KW-0597">Phosphoprotein</keyword>
<dbReference type="OrthoDB" id="9806105at2"/>
<evidence type="ECO:0000256" key="2">
    <source>
        <dbReference type="ARBA" id="ARBA00024867"/>
    </source>
</evidence>
<dbReference type="InterPro" id="IPR002545">
    <property type="entry name" value="CheW-lke_dom"/>
</dbReference>
<dbReference type="SUPFAM" id="SSF50341">
    <property type="entry name" value="CheW-like"/>
    <property type="match status" value="1"/>
</dbReference>
<dbReference type="PANTHER" id="PTHR47233">
    <property type="entry name" value="CHEMOTAXIS PROTEIN CHEV"/>
    <property type="match status" value="1"/>
</dbReference>
<sequence length="313" mass="35002">MDKKENSILLETGTNELQVLEFVIAGNHFGINVAKVRELVRYQEVQRIPHSQPSVEGIVWSRDEIFTVVDLAKFMDFPASEDPSRDILIITDFNQMSVAFHVHKVDSIRRISWETVEKPSPAIYGDREGIVTGIAKLSDRIIALIDFEKIMYEITPSSSVGAHADEAEENPGHSNSLKPILIAEDSPMLNKMITDVLHKAGYQNIIKTSNGQEAWDYLQGVKDKPGSVACVITDIEMPRMDGHHLTKRIKEDRDLSKIPVVIFSSLITDVTMLKGKEVGADAQLSKPEIGQLVQTINRIISVMKKRGEIESLC</sequence>
<dbReference type="PROSITE" id="PS50851">
    <property type="entry name" value="CHEW"/>
    <property type="match status" value="1"/>
</dbReference>
<dbReference type="eggNOG" id="COG0784">
    <property type="taxonomic scope" value="Bacteria"/>
</dbReference>
<dbReference type="GO" id="GO:0006935">
    <property type="term" value="P:chemotaxis"/>
    <property type="evidence" value="ECO:0007669"/>
    <property type="project" value="InterPro"/>
</dbReference>
<name>F6DRU6_DESRL</name>
<reference evidence="6 7" key="2">
    <citation type="journal article" date="2012" name="Stand. Genomic Sci.">
        <title>Complete genome sequence of the sulfate-reducing firmicute Desulfotomaculum ruminis type strain (DL(T)).</title>
        <authorList>
            <person name="Spring S."/>
            <person name="Visser M."/>
            <person name="Lu M."/>
            <person name="Copeland A."/>
            <person name="Lapidus A."/>
            <person name="Lucas S."/>
            <person name="Cheng J.F."/>
            <person name="Han C."/>
            <person name="Tapia R."/>
            <person name="Goodwin L.A."/>
            <person name="Pitluck S."/>
            <person name="Ivanova N."/>
            <person name="Land M."/>
            <person name="Hauser L."/>
            <person name="Larimer F."/>
            <person name="Rohde M."/>
            <person name="Goker M."/>
            <person name="Detter J.C."/>
            <person name="Kyrpides N.C."/>
            <person name="Woyke T."/>
            <person name="Schaap P.J."/>
            <person name="Plugge C.M."/>
            <person name="Muyzer G."/>
            <person name="Kuever J."/>
            <person name="Pereira I.A."/>
            <person name="Parshina S.N."/>
            <person name="Bernier-Latmani R."/>
            <person name="Stams A.J."/>
            <person name="Klenk H.P."/>
        </authorList>
    </citation>
    <scope>NUCLEOTIDE SEQUENCE [LARGE SCALE GENOMIC DNA]</scope>
    <source>
        <strain evidence="7">ATCC 23193 / DSM 2154 / NCIB 8452 / DL</strain>
    </source>
</reference>
<proteinExistence type="predicted"/>
<gene>
    <name evidence="6" type="ordered locus">Desru_1592</name>
</gene>
<feature type="domain" description="Response regulatory" evidence="4">
    <location>
        <begin position="179"/>
        <end position="301"/>
    </location>
</feature>
<dbReference type="InterPro" id="IPR001789">
    <property type="entry name" value="Sig_transdc_resp-reg_receiver"/>
</dbReference>
<dbReference type="AlphaFoldDB" id="F6DRU6"/>
<organism evidence="6 7">
    <name type="scientific">Desulforamulus ruminis (strain ATCC 23193 / DSM 2154 / NCIMB 8452 / DL)</name>
    <name type="common">Desulfotomaculum ruminis</name>
    <dbReference type="NCBI Taxonomy" id="696281"/>
    <lineage>
        <taxon>Bacteria</taxon>
        <taxon>Bacillati</taxon>
        <taxon>Bacillota</taxon>
        <taxon>Clostridia</taxon>
        <taxon>Eubacteriales</taxon>
        <taxon>Peptococcaceae</taxon>
        <taxon>Desulforamulus</taxon>
    </lineage>
</organism>
<dbReference type="SUPFAM" id="SSF52172">
    <property type="entry name" value="CheY-like"/>
    <property type="match status" value="1"/>
</dbReference>
<dbReference type="SMART" id="SM00448">
    <property type="entry name" value="REC"/>
    <property type="match status" value="1"/>
</dbReference>
<dbReference type="GO" id="GO:0000160">
    <property type="term" value="P:phosphorelay signal transduction system"/>
    <property type="evidence" value="ECO:0007669"/>
    <property type="project" value="InterPro"/>
</dbReference>
<dbReference type="Proteomes" id="UP000009234">
    <property type="component" value="Chromosome"/>
</dbReference>
<dbReference type="PANTHER" id="PTHR47233:SF3">
    <property type="entry name" value="CHEMOTAXIS PROTEIN CHEV"/>
    <property type="match status" value="1"/>
</dbReference>
<reference evidence="7" key="1">
    <citation type="submission" date="2011-05" db="EMBL/GenBank/DDBJ databases">
        <title>Complete sequence of Desulfotomaculum ruminis DSM 2154.</title>
        <authorList>
            <person name="Lucas S."/>
            <person name="Copeland A."/>
            <person name="Lapidus A."/>
            <person name="Cheng J.-F."/>
            <person name="Goodwin L."/>
            <person name="Pitluck S."/>
            <person name="Lu M."/>
            <person name="Detter J.C."/>
            <person name="Han C."/>
            <person name="Tapia R."/>
            <person name="Land M."/>
            <person name="Hauser L."/>
            <person name="Kyrpides N."/>
            <person name="Ivanova N."/>
            <person name="Mikhailova N."/>
            <person name="Pagani I."/>
            <person name="Stams A.J.M."/>
            <person name="Plugge C.M."/>
            <person name="Muyzer G."/>
            <person name="Kuever J."/>
            <person name="Parshina S.N."/>
            <person name="Ivanova A.E."/>
            <person name="Nazina T.N."/>
            <person name="Brambilla E."/>
            <person name="Spring S."/>
            <person name="Klenk H.-P."/>
            <person name="Woyke T."/>
        </authorList>
    </citation>
    <scope>NUCLEOTIDE SEQUENCE [LARGE SCALE GENOMIC DNA]</scope>
    <source>
        <strain evidence="7">ATCC 23193 / DSM 2154 / NCIB 8452 / DL</strain>
    </source>
</reference>
<evidence type="ECO:0000259" key="4">
    <source>
        <dbReference type="PROSITE" id="PS50110"/>
    </source>
</evidence>
<comment type="function">
    <text evidence="2">May play the central regulatory role in sporulation. It may be an element of the effector pathway responsible for the activation of sporulation genes in response to nutritional stress. Spo0A may act in concert with spo0H (a sigma factor) to control the expression of some genes that are critical to the sporulation process.</text>
</comment>
<dbReference type="PIRSF" id="PIRSF002867">
    <property type="entry name" value="CheV"/>
    <property type="match status" value="1"/>
</dbReference>
<dbReference type="Gene3D" id="3.40.50.2300">
    <property type="match status" value="1"/>
</dbReference>
<dbReference type="STRING" id="696281.Desru_1592"/>
<evidence type="ECO:0000256" key="1">
    <source>
        <dbReference type="ARBA" id="ARBA00018672"/>
    </source>
</evidence>
<dbReference type="EMBL" id="CP002780">
    <property type="protein sequence ID" value="AEG59857.1"/>
    <property type="molecule type" value="Genomic_DNA"/>
</dbReference>
<evidence type="ECO:0000313" key="6">
    <source>
        <dbReference type="EMBL" id="AEG59857.1"/>
    </source>
</evidence>
<dbReference type="Gene3D" id="2.30.30.40">
    <property type="entry name" value="SH3 Domains"/>
    <property type="match status" value="1"/>
</dbReference>
<dbReference type="Gene3D" id="2.40.50.180">
    <property type="entry name" value="CheA-289, Domain 4"/>
    <property type="match status" value="1"/>
</dbReference>
<protein>
    <recommendedName>
        <fullName evidence="1">Stage 0 sporulation protein A homolog</fullName>
    </recommendedName>
</protein>
<dbReference type="PROSITE" id="PS50110">
    <property type="entry name" value="RESPONSE_REGULATORY"/>
    <property type="match status" value="1"/>
</dbReference>
<feature type="domain" description="CheW-like" evidence="5">
    <location>
        <begin position="16"/>
        <end position="156"/>
    </location>
</feature>
<keyword evidence="7" id="KW-1185">Reference proteome</keyword>
<dbReference type="KEGG" id="dru:Desru_1592"/>
<dbReference type="InterPro" id="IPR036061">
    <property type="entry name" value="CheW-like_dom_sf"/>
</dbReference>
<feature type="modified residue" description="4-aspartylphosphate" evidence="3">
    <location>
        <position position="234"/>
    </location>
</feature>